<keyword evidence="6 13" id="KW-0645">Protease</keyword>
<evidence type="ECO:0000256" key="6">
    <source>
        <dbReference type="ARBA" id="ARBA00022670"/>
    </source>
</evidence>
<accession>A0A871RD03</accession>
<dbReference type="InterPro" id="IPR024079">
    <property type="entry name" value="MetalloPept_cat_dom_sf"/>
</dbReference>
<evidence type="ECO:0000256" key="13">
    <source>
        <dbReference type="RuleBase" id="RU003435"/>
    </source>
</evidence>
<dbReference type="EMBL" id="CP063137">
    <property type="protein sequence ID" value="QOU23086.1"/>
    <property type="molecule type" value="Genomic_DNA"/>
</dbReference>
<evidence type="ECO:0000256" key="8">
    <source>
        <dbReference type="ARBA" id="ARBA00022801"/>
    </source>
</evidence>
<protein>
    <recommendedName>
        <fullName evidence="5">Mitochondrial intermediate peptidase</fullName>
        <ecNumber evidence="4">3.4.24.59</ecNumber>
    </recommendedName>
</protein>
<dbReference type="Gene3D" id="1.10.1370.10">
    <property type="entry name" value="Neurolysin, domain 3"/>
    <property type="match status" value="1"/>
</dbReference>
<evidence type="ECO:0000256" key="10">
    <source>
        <dbReference type="ARBA" id="ARBA00022946"/>
    </source>
</evidence>
<dbReference type="SUPFAM" id="SSF55486">
    <property type="entry name" value="Metalloproteases ('zincins'), catalytic domain"/>
    <property type="match status" value="1"/>
</dbReference>
<dbReference type="GO" id="GO:0006627">
    <property type="term" value="P:protein processing involved in protein targeting to mitochondrion"/>
    <property type="evidence" value="ECO:0007669"/>
    <property type="project" value="TreeGrafter"/>
</dbReference>
<dbReference type="InterPro" id="IPR024077">
    <property type="entry name" value="Neurolysin/TOP_dom2"/>
</dbReference>
<evidence type="ECO:0000256" key="1">
    <source>
        <dbReference type="ARBA" id="ARBA00000436"/>
    </source>
</evidence>
<dbReference type="CDD" id="cd06457">
    <property type="entry name" value="M3A_MIP"/>
    <property type="match status" value="1"/>
</dbReference>
<dbReference type="InterPro" id="IPR033851">
    <property type="entry name" value="M3A_MIP"/>
</dbReference>
<dbReference type="PANTHER" id="PTHR11804">
    <property type="entry name" value="PROTEASE M3 THIMET OLIGOPEPTIDASE-RELATED"/>
    <property type="match status" value="1"/>
</dbReference>
<dbReference type="KEGG" id="bbrx:BRETT_003277"/>
<keyword evidence="8 13" id="KW-0378">Hydrolase</keyword>
<evidence type="ECO:0000313" key="16">
    <source>
        <dbReference type="Proteomes" id="UP000663131"/>
    </source>
</evidence>
<evidence type="ECO:0000259" key="14">
    <source>
        <dbReference type="Pfam" id="PF01432"/>
    </source>
</evidence>
<evidence type="ECO:0000256" key="3">
    <source>
        <dbReference type="ARBA" id="ARBA00006040"/>
    </source>
</evidence>
<evidence type="ECO:0000256" key="7">
    <source>
        <dbReference type="ARBA" id="ARBA00022723"/>
    </source>
</evidence>
<evidence type="ECO:0000256" key="11">
    <source>
        <dbReference type="ARBA" id="ARBA00023049"/>
    </source>
</evidence>
<dbReference type="Proteomes" id="UP000663131">
    <property type="component" value="Chromosome 9"/>
</dbReference>
<keyword evidence="7 13" id="KW-0479">Metal-binding</keyword>
<dbReference type="Gene3D" id="3.40.390.10">
    <property type="entry name" value="Collagenase (Catalytic Domain)"/>
    <property type="match status" value="1"/>
</dbReference>
<name>A0A871RD03_DEKBR</name>
<evidence type="ECO:0000256" key="9">
    <source>
        <dbReference type="ARBA" id="ARBA00022833"/>
    </source>
</evidence>
<comment type="cofactor">
    <cofactor evidence="13">
        <name>Zn(2+)</name>
        <dbReference type="ChEBI" id="CHEBI:29105"/>
    </cofactor>
    <text evidence="13">Binds 1 zinc ion.</text>
</comment>
<dbReference type="GO" id="GO:0004222">
    <property type="term" value="F:metalloendopeptidase activity"/>
    <property type="evidence" value="ECO:0007669"/>
    <property type="project" value="UniProtKB-EC"/>
</dbReference>
<feature type="domain" description="Peptidase M3A/M3B catalytic" evidence="14">
    <location>
        <begin position="304"/>
        <end position="786"/>
    </location>
</feature>
<dbReference type="GO" id="GO:0006518">
    <property type="term" value="P:peptide metabolic process"/>
    <property type="evidence" value="ECO:0007669"/>
    <property type="project" value="TreeGrafter"/>
</dbReference>
<evidence type="ECO:0000313" key="15">
    <source>
        <dbReference type="EMBL" id="QOU23086.1"/>
    </source>
</evidence>
<evidence type="ECO:0000256" key="12">
    <source>
        <dbReference type="ARBA" id="ARBA00023128"/>
    </source>
</evidence>
<dbReference type="GO" id="GO:0046872">
    <property type="term" value="F:metal ion binding"/>
    <property type="evidence" value="ECO:0007669"/>
    <property type="project" value="UniProtKB-UniRule"/>
</dbReference>
<dbReference type="GO" id="GO:0005759">
    <property type="term" value="C:mitochondrial matrix"/>
    <property type="evidence" value="ECO:0007669"/>
    <property type="project" value="UniProtKB-SubCell"/>
</dbReference>
<dbReference type="InterPro" id="IPR045090">
    <property type="entry name" value="Pept_M3A_M3B"/>
</dbReference>
<dbReference type="OrthoDB" id="17530at2759"/>
<dbReference type="Gene3D" id="1.10.1370.40">
    <property type="match status" value="1"/>
</dbReference>
<keyword evidence="10" id="KW-0809">Transit peptide</keyword>
<dbReference type="EC" id="3.4.24.59" evidence="4"/>
<evidence type="ECO:0000256" key="4">
    <source>
        <dbReference type="ARBA" id="ARBA00012441"/>
    </source>
</evidence>
<evidence type="ECO:0000256" key="5">
    <source>
        <dbReference type="ARBA" id="ARBA00018046"/>
    </source>
</evidence>
<keyword evidence="12" id="KW-0496">Mitochondrion</keyword>
<dbReference type="RefSeq" id="XP_041139579.1">
    <property type="nucleotide sequence ID" value="XM_041281788.1"/>
</dbReference>
<reference evidence="15" key="1">
    <citation type="submission" date="2020-10" db="EMBL/GenBank/DDBJ databases">
        <authorList>
            <person name="Palmer J.M."/>
        </authorList>
    </citation>
    <scope>NUCLEOTIDE SEQUENCE</scope>
    <source>
        <strain evidence="15">UCD 2041</strain>
    </source>
</reference>
<reference evidence="15" key="2">
    <citation type="journal article" name="BMC Genomics">
        <title>New genome assemblies reveal patterns of domestication and adaptation across Brettanomyces (Dekkera) species.</title>
        <authorList>
            <person name="Roach M.J."/>
            <person name="Borneman A.R."/>
        </authorList>
    </citation>
    <scope>NUCLEOTIDE SEQUENCE</scope>
    <source>
        <strain evidence="15">UCD 2041</strain>
    </source>
</reference>
<dbReference type="GeneID" id="64575201"/>
<comment type="subcellular location">
    <subcellularLocation>
        <location evidence="2">Mitochondrion matrix</location>
    </subcellularLocation>
</comment>
<proteinExistence type="inferred from homology"/>
<dbReference type="InterPro" id="IPR001567">
    <property type="entry name" value="Pept_M3A_M3B_dom"/>
</dbReference>
<organism evidence="15 16">
    <name type="scientific">Dekkera bruxellensis</name>
    <name type="common">Brettanomyces custersii</name>
    <dbReference type="NCBI Taxonomy" id="5007"/>
    <lineage>
        <taxon>Eukaryota</taxon>
        <taxon>Fungi</taxon>
        <taxon>Dikarya</taxon>
        <taxon>Ascomycota</taxon>
        <taxon>Saccharomycotina</taxon>
        <taxon>Pichiomycetes</taxon>
        <taxon>Pichiales</taxon>
        <taxon>Pichiaceae</taxon>
        <taxon>Brettanomyces</taxon>
    </lineage>
</organism>
<sequence length="794" mass="91046">MLKSGLALNKEAQVVRRFSCAIKSYLGPTPTSHFRIACFYSTCQTQLEQSKHAVQIRRIFDDEQYWKKFSKSSNPQRHSILGYIGTRGKDSAGLFLNPYLKSPEGLLKFSSDSLEKAKLLTKHIIEDNSNEGLHKCVRNLDRLSDILCRVIDLCEFIRTVHPEGKFEKAAQSCHEQLYEFMNELNTSVELYKRLKQVMTDPEYTSKMLEEEYMTGKLLYFDFQISGIEFKDSVRRNFVNLSQRIEADGQAFLSGVSEPYTMHSVIPNNIIQRGDVNPSIGSGMFYDEEGNLDIPLFNNTGYLTLKTCPNRMVRRIVWRDMHSAPEQQNLRLFNLLADRYVLSIMMKKPSFNEYQLEGKMAKSPANVMTFLNNLLQEIKPGVLKELRQLYQSAQNHHIKEPTDDELIELVKPWDFEYLKWRYTQHNKDSIEEDISPYFSVGTVVSGLSSVLKSLYGIDLCPVSAQKGEIWEKDVRKFEVRNDADVLIGVIYLDLFTRPTKGTGPAHFTICCSRRVTDDEQTSSDPFNLKVQTFQTAKRDGQLYQIPIVVLECSFPGREELDAMGYDKGTPSLLDLSSVETLFHEMGHAVHSMMATTSLHSISGTRCVTDFVELPSILCEQFAKDERVLLSFARHYNTGKPLSAESLHRAKAADDNFRNLGTLGQIKMAMLDQRLHSSSINTKDYSPVKEYHDLEKEIKVYADTESSWPGKFGHLYTYGCLYYSYLLDRALALRIWEHLFAEDPLNRKSGEKLRNDILKWGGGRDPWKLIANVLDKPELSKGDLEAMQFIGRVHNF</sequence>
<keyword evidence="11 13" id="KW-0482">Metalloprotease</keyword>
<evidence type="ECO:0000256" key="2">
    <source>
        <dbReference type="ARBA" id="ARBA00004305"/>
    </source>
</evidence>
<dbReference type="Pfam" id="PF01432">
    <property type="entry name" value="Peptidase_M3"/>
    <property type="match status" value="1"/>
</dbReference>
<dbReference type="PANTHER" id="PTHR11804:SF79">
    <property type="entry name" value="MITOCHONDRIAL INTERMEDIATE PEPTIDASE"/>
    <property type="match status" value="1"/>
</dbReference>
<gene>
    <name evidence="15" type="ORF">BRETT_003277</name>
</gene>
<comment type="catalytic activity">
    <reaction evidence="1">
        <text>Release of an N-terminal octapeptide as second stage of processing of some proteins imported into the mitochondrion.</text>
        <dbReference type="EC" id="3.4.24.59"/>
    </reaction>
</comment>
<keyword evidence="9 13" id="KW-0862">Zinc</keyword>
<comment type="similarity">
    <text evidence="3 13">Belongs to the peptidase M3 family.</text>
</comment>
<dbReference type="AlphaFoldDB" id="A0A871RD03"/>